<comment type="caution">
    <text evidence="8">The sequence shown here is derived from an EMBL/GenBank/DDBJ whole genome shotgun (WGS) entry which is preliminary data.</text>
</comment>
<evidence type="ECO:0000313" key="9">
    <source>
        <dbReference type="Proteomes" id="UP000461730"/>
    </source>
</evidence>
<accession>A0A7K1U982</accession>
<dbReference type="InterPro" id="IPR051791">
    <property type="entry name" value="Pra-immunoreactive"/>
</dbReference>
<gene>
    <name evidence="8" type="ORF">GO493_21835</name>
</gene>
<evidence type="ECO:0000256" key="2">
    <source>
        <dbReference type="ARBA" id="ARBA00022475"/>
    </source>
</evidence>
<keyword evidence="4 6" id="KW-1133">Transmembrane helix</keyword>
<organism evidence="8 9">
    <name type="scientific">Chitinophaga tropicalis</name>
    <dbReference type="NCBI Taxonomy" id="2683588"/>
    <lineage>
        <taxon>Bacteria</taxon>
        <taxon>Pseudomonadati</taxon>
        <taxon>Bacteroidota</taxon>
        <taxon>Chitinophagia</taxon>
        <taxon>Chitinophagales</taxon>
        <taxon>Chitinophagaceae</taxon>
        <taxon>Chitinophaga</taxon>
    </lineage>
</organism>
<feature type="transmembrane region" description="Helical" evidence="6">
    <location>
        <begin position="55"/>
        <end position="80"/>
    </location>
</feature>
<evidence type="ECO:0000256" key="6">
    <source>
        <dbReference type="SAM" id="Phobius"/>
    </source>
</evidence>
<dbReference type="AlphaFoldDB" id="A0A7K1U982"/>
<evidence type="ECO:0000259" key="7">
    <source>
        <dbReference type="Pfam" id="PF06271"/>
    </source>
</evidence>
<evidence type="ECO:0000313" key="8">
    <source>
        <dbReference type="EMBL" id="MVT10924.1"/>
    </source>
</evidence>
<dbReference type="Proteomes" id="UP000461730">
    <property type="component" value="Unassembled WGS sequence"/>
</dbReference>
<protein>
    <recommendedName>
        <fullName evidence="7">RDD domain-containing protein</fullName>
    </recommendedName>
</protein>
<keyword evidence="2" id="KW-1003">Cell membrane</keyword>
<dbReference type="PANTHER" id="PTHR36115">
    <property type="entry name" value="PROLINE-RICH ANTIGEN HOMOLOG-RELATED"/>
    <property type="match status" value="1"/>
</dbReference>
<evidence type="ECO:0000256" key="3">
    <source>
        <dbReference type="ARBA" id="ARBA00022692"/>
    </source>
</evidence>
<evidence type="ECO:0000256" key="4">
    <source>
        <dbReference type="ARBA" id="ARBA00022989"/>
    </source>
</evidence>
<reference evidence="8 9" key="1">
    <citation type="submission" date="2019-12" db="EMBL/GenBank/DDBJ databases">
        <title>Chitinophaga sp. strain ysch24 (GDMCC 1.1355), whole genome shotgun sequence.</title>
        <authorList>
            <person name="Zhang X."/>
        </authorList>
    </citation>
    <scope>NUCLEOTIDE SEQUENCE [LARGE SCALE GENOMIC DNA]</scope>
    <source>
        <strain evidence="9">ysch24</strain>
    </source>
</reference>
<sequence>MLPALMGRQFFLILNFMSTQFSFEKEDLLQDLSDLQELRPANMERRFANLVIDQVAAVVCGFLVFIIAAFVFGIFLGLGVSDDAESAFISVAMILMFPGAMLYYIVAEAMFKGQTLGKLITGTRAVRLDGSPVTWKDALFRTLCRIVPFEVFSGFDTVTWHDKWTGTRVVRK</sequence>
<feature type="transmembrane region" description="Helical" evidence="6">
    <location>
        <begin position="86"/>
        <end position="106"/>
    </location>
</feature>
<dbReference type="InterPro" id="IPR010432">
    <property type="entry name" value="RDD"/>
</dbReference>
<keyword evidence="3 6" id="KW-0812">Transmembrane</keyword>
<proteinExistence type="predicted"/>
<dbReference type="EMBL" id="WRXN01000011">
    <property type="protein sequence ID" value="MVT10924.1"/>
    <property type="molecule type" value="Genomic_DNA"/>
</dbReference>
<comment type="subcellular location">
    <subcellularLocation>
        <location evidence="1">Cell membrane</location>
        <topology evidence="1">Multi-pass membrane protein</topology>
    </subcellularLocation>
</comment>
<keyword evidence="9" id="KW-1185">Reference proteome</keyword>
<dbReference type="GO" id="GO:0005886">
    <property type="term" value="C:plasma membrane"/>
    <property type="evidence" value="ECO:0007669"/>
    <property type="project" value="UniProtKB-SubCell"/>
</dbReference>
<keyword evidence="5 6" id="KW-0472">Membrane</keyword>
<feature type="domain" description="RDD" evidence="7">
    <location>
        <begin position="41"/>
        <end position="154"/>
    </location>
</feature>
<evidence type="ECO:0000256" key="5">
    <source>
        <dbReference type="ARBA" id="ARBA00023136"/>
    </source>
</evidence>
<name>A0A7K1U982_9BACT</name>
<evidence type="ECO:0000256" key="1">
    <source>
        <dbReference type="ARBA" id="ARBA00004651"/>
    </source>
</evidence>
<dbReference type="PANTHER" id="PTHR36115:SF4">
    <property type="entry name" value="MEMBRANE PROTEIN"/>
    <property type="match status" value="1"/>
</dbReference>
<dbReference type="Pfam" id="PF06271">
    <property type="entry name" value="RDD"/>
    <property type="match status" value="1"/>
</dbReference>